<protein>
    <submittedName>
        <fullName evidence="2">Uncharacterized protein</fullName>
    </submittedName>
</protein>
<name>A0A8J7U3Q9_9BACT</name>
<dbReference type="EMBL" id="JAFREP010000018">
    <property type="protein sequence ID" value="MBO1320688.1"/>
    <property type="molecule type" value="Genomic_DNA"/>
</dbReference>
<keyword evidence="1" id="KW-0812">Transmembrane</keyword>
<keyword evidence="1" id="KW-1133">Transmembrane helix</keyword>
<keyword evidence="3" id="KW-1185">Reference proteome</keyword>
<dbReference type="Proteomes" id="UP000664417">
    <property type="component" value="Unassembled WGS sequence"/>
</dbReference>
<evidence type="ECO:0000256" key="1">
    <source>
        <dbReference type="SAM" id="Phobius"/>
    </source>
</evidence>
<sequence>MSRLLDANLPVSAQPTHSEFQPTPLALEGAVRTLKVEHKPNELILRYQWSLNPALPFTAALIALASAVAVFWVSSTLQPVFAMIGLAAAYTAPALRFNRTAALVGCGILSIRHRPFPWFSRFLYACEIERLECNQHPIFRENIRIQAVLKKGRRVTLMSWLRSPDEGCWICKLISQNMDVSHSINKD</sequence>
<reference evidence="2" key="1">
    <citation type="submission" date="2021-03" db="EMBL/GenBank/DDBJ databases">
        <authorList>
            <person name="Wang G."/>
        </authorList>
    </citation>
    <scope>NUCLEOTIDE SEQUENCE</scope>
    <source>
        <strain evidence="2">KCTC 12899</strain>
    </source>
</reference>
<evidence type="ECO:0000313" key="2">
    <source>
        <dbReference type="EMBL" id="MBO1320688.1"/>
    </source>
</evidence>
<comment type="caution">
    <text evidence="2">The sequence shown here is derived from an EMBL/GenBank/DDBJ whole genome shotgun (WGS) entry which is preliminary data.</text>
</comment>
<organism evidence="2 3">
    <name type="scientific">Acanthopleuribacter pedis</name>
    <dbReference type="NCBI Taxonomy" id="442870"/>
    <lineage>
        <taxon>Bacteria</taxon>
        <taxon>Pseudomonadati</taxon>
        <taxon>Acidobacteriota</taxon>
        <taxon>Holophagae</taxon>
        <taxon>Acanthopleuribacterales</taxon>
        <taxon>Acanthopleuribacteraceae</taxon>
        <taxon>Acanthopleuribacter</taxon>
    </lineage>
</organism>
<dbReference type="AlphaFoldDB" id="A0A8J7U3Q9"/>
<gene>
    <name evidence="2" type="ORF">J3U88_19575</name>
</gene>
<evidence type="ECO:0000313" key="3">
    <source>
        <dbReference type="Proteomes" id="UP000664417"/>
    </source>
</evidence>
<accession>A0A8J7U3Q9</accession>
<keyword evidence="1" id="KW-0472">Membrane</keyword>
<proteinExistence type="predicted"/>
<dbReference type="RefSeq" id="WP_207860641.1">
    <property type="nucleotide sequence ID" value="NZ_JAFREP010000018.1"/>
</dbReference>
<feature type="transmembrane region" description="Helical" evidence="1">
    <location>
        <begin position="54"/>
        <end position="74"/>
    </location>
</feature>